<dbReference type="Gene3D" id="3.40.50.300">
    <property type="entry name" value="P-loop containing nucleotide triphosphate hydrolases"/>
    <property type="match status" value="3"/>
</dbReference>
<dbReference type="SUPFAM" id="SSF52540">
    <property type="entry name" value="P-loop containing nucleoside triphosphate hydrolases"/>
    <property type="match status" value="2"/>
</dbReference>
<feature type="domain" description="HAMP" evidence="3">
    <location>
        <begin position="943"/>
        <end position="998"/>
    </location>
</feature>
<dbReference type="InterPro" id="IPR049468">
    <property type="entry name" value="Restrct_endonuc-II-like_dom"/>
</dbReference>
<dbReference type="Pfam" id="PF13195">
    <property type="entry name" value="DUF4011"/>
    <property type="match status" value="1"/>
</dbReference>
<evidence type="ECO:0000256" key="2">
    <source>
        <dbReference type="SAM" id="MobiDB-lite"/>
    </source>
</evidence>
<dbReference type="SUPFAM" id="SSF52980">
    <property type="entry name" value="Restriction endonuclease-like"/>
    <property type="match status" value="1"/>
</dbReference>
<dbReference type="CDD" id="cd18808">
    <property type="entry name" value="SF1_C_Upf1"/>
    <property type="match status" value="1"/>
</dbReference>
<dbReference type="PANTHER" id="PTHR10887">
    <property type="entry name" value="DNA2/NAM7 HELICASE FAMILY"/>
    <property type="match status" value="1"/>
</dbReference>
<name>A0A9D1S4F7_9FIRM</name>
<dbReference type="Pfam" id="PF18741">
    <property type="entry name" value="MTES_1575"/>
    <property type="match status" value="1"/>
</dbReference>
<dbReference type="InterPro" id="IPR041679">
    <property type="entry name" value="DNA2/NAM7-like_C"/>
</dbReference>
<evidence type="ECO:0000259" key="3">
    <source>
        <dbReference type="PROSITE" id="PS50885"/>
    </source>
</evidence>
<evidence type="ECO:0000256" key="1">
    <source>
        <dbReference type="SAM" id="Coils"/>
    </source>
</evidence>
<protein>
    <submittedName>
        <fullName evidence="4">DUF4011 domain-containing protein</fullName>
    </submittedName>
</protein>
<dbReference type="InterPro" id="IPR045055">
    <property type="entry name" value="DNA2/NAM7-like"/>
</dbReference>
<feature type="coiled-coil region" evidence="1">
    <location>
        <begin position="942"/>
        <end position="969"/>
    </location>
</feature>
<dbReference type="InterPro" id="IPR011335">
    <property type="entry name" value="Restrct_endonuc-II-like"/>
</dbReference>
<dbReference type="PANTHER" id="PTHR10887:SF495">
    <property type="entry name" value="HELICASE SENATAXIN ISOFORM X1-RELATED"/>
    <property type="match status" value="1"/>
</dbReference>
<dbReference type="EMBL" id="DVNK01000039">
    <property type="protein sequence ID" value="HIU46909.1"/>
    <property type="molecule type" value="Genomic_DNA"/>
</dbReference>
<sequence>MQVDIDARLDRWQSELLDLTRRNRMLNYRLTSRSTLSIVEPGFDELYARLGAEGATLSFQRPLDRMTDARVYSLLALMEALGTPLPVVLGDIKTEGTMLERQRTLANLRQKARLALEEQGANILFLSLGFLKWRDGEGAQSVDRLAPLVLMPVNITQATVGAPLMLERRDEEVVANQTLEYFLRSTYGIQLPAFDSDAPALDEYLNGVQQLVSGRGWRVVRAASLGLLSFLKLSMYQDMERNRAAMRAHPVIRAIAGDRSALTPGEDVAWDFHDAQDPADSCQVVSADSSQQDAIELSRRGESFIMQGPPGTGKSQTITNMIAQALADGRRVLFVAEKMAALQVVYRKLQDAGLSDFCLPIHSHKANKRDVLSKLKRTLELDRPQVRDEARAQLEQLRRTRDALNAYARQLHAPLGALGLSVYEACGELAQLRTGAALAKGGMTGAGEAQLAGGRDACAGAAAKPNAAAAPLDAKVQAGGGGNAPFLNPDKSDNANISDTDACQTYDAVQSTAPVSAAAAGASVTPVAADVRGDDAHDNHNTQSTDISQAARDSAEYAALAPRTVALIERLARVSFAVEDAPALNAAALALRCERARVYGAARADCPIDNPFEGMCAAGGLARRGELMRALESARDGVDELATLMSELRARGVRKVTLEDLDALRAALQAASSARLLPENWLGERDGARLRALCAGLRADAGQLAQGLADIESVCDARVLDVDFDAICALLDVLVRVDGAPPRSGDELRSGVERLRALTGEVLSGVAGLLARARAYCALTGMAGDNSLAAADSRRVELELLQACVGLPEGCVLAEPGALEALRAPLAEKLERRAQLTSKLGRADVDLTDWDAARHMAALESALDIAAGVHAAGLATTPEGIERWAGAAQAARERYGRLCDAVTAAARAAQVEGDSLDAALRACALLDMLGDVPPAWVDAGVRSQLAGALVELRARAQELARERSALETRFTARAFAPETARLLTRFNSMRGSVLRMFRPAYHADRQQMRECFRNSELSDEDMARQLSEAVEHASRAGELSAELWARAPLLGRHLAADGSVAWDQLMAELSAFAELCGLLGAQGALLAANQPDRTPVAALREAILALRRGVEELGQLGVHIDLDKGAASGLDACAQAAARGRALAAQVRESCAALGAPDADYETACEYVRAAQELNALDAALRHPGDGWRVLGAELPRTPAEWAALERGMAALGELARAQGGRLTMRTRELLLSRARDRLMAAALADAGAWASARAAGAQPAGEGADISAARLCEDAARLLGADVDGAAPDELCAALEALLGRAAQGAAAFDEACTALKPGVPERRIADYARDFAHLRALRRRLGADGEAAAALGELWRGADTNWAYLDDCVTLLEQVRAARARLSGFEALIDGAFGRGPADALCDKAIMALSGAQRARAALEGAQVGESLLQLEPDALKARLERCLARPELLAAQVALDAARQDCVQAGMAEFVRAVDEEFAAEADGMCDAPANVGAARAHAQPGDGANERARFGDGQAQSDGVISIPEQSGNEHARPGGVVSIPEQSGNEHTQPGGVVSIPEQSGNEHTQPGDVMSISAQSDNEHTQPGGMMSTPAQSDNGQAQPGNITKERASLHGELNAQAQSDGRANHAEGALRGKAMRETDSSIGAGSNSASGDGAVERQRRVLGVQDREALATAARDAYRRVFLENWLDWAVAGQPALREFAAAAQSARVDEFDRLDDVQLKIAQARLRQQLCANLPGSGHVVRGGDEYAVLMRELGKRQRHMPLRRLFSAIPNLLMRLKPCLMMSPLSVAYFLEAETYKFDLVIFDEASQIQPQDALGAIARGTQVVIAGDPLQLPPTRFFASALDDESDGEGDDEPLYDSILEGAGTALRRCMLKWHYRSRHEHLIAFSNAHIYGGSLITFPGARERQRDMGVEYVYVENGVYEGQGINQSEARRCVQLVHRHILTHPERSLGVIAFSQKQQAAIEYAIEQFRLSHPELEWFFGEADGNGVRRDEPFFIKNLENVQGDERDTIIFSIGYGRNRQGRMYMRFGPLSGAGGERRLNVAITRAKLNVKLVGSILPEDMDVSRTSAAGAHMLKGYMEFALHGASALGAVAVSQARRDEFADYIASMLARAGYIVERRVGCSAYRVDIALRRPEAQGAYFAGIECDGPMYATARTARERDHLRARVLEGMGWQLLRVWSREFLSDPEGQLQRVYEFAAAAYASYTEDPPAPEPELEPEQDWLTSPPSEPESDSLRYGMAEYVVADWRAAPGAGERGAGLEACIKYIISIEQPIHIELLQRRLAGYFGNEKVTANSRRAVDEVLARLDGREIERTPEDFVYLTPRPPIRARTPAPGDAPRRIEHIAPEEIEECMCGIIAGTFGITPEALMSETVHALGYDRAGARITAALNSAYAHILSSGRAGLLDGKLKLTGGQ</sequence>
<dbReference type="InterPro" id="IPR047187">
    <property type="entry name" value="SF1_C_Upf1"/>
</dbReference>
<feature type="region of interest" description="Disordered" evidence="2">
    <location>
        <begin position="2219"/>
        <end position="2246"/>
    </location>
</feature>
<evidence type="ECO:0000313" key="5">
    <source>
        <dbReference type="Proteomes" id="UP000824123"/>
    </source>
</evidence>
<feature type="compositionally biased region" description="Basic and acidic residues" evidence="2">
    <location>
        <begin position="1629"/>
        <end position="1646"/>
    </location>
</feature>
<dbReference type="Proteomes" id="UP000824123">
    <property type="component" value="Unassembled WGS sequence"/>
</dbReference>
<gene>
    <name evidence="4" type="ORF">IAC59_06585</name>
</gene>
<reference evidence="4" key="2">
    <citation type="journal article" date="2021" name="PeerJ">
        <title>Extensive microbial diversity within the chicken gut microbiome revealed by metagenomics and culture.</title>
        <authorList>
            <person name="Gilroy R."/>
            <person name="Ravi A."/>
            <person name="Getino M."/>
            <person name="Pursley I."/>
            <person name="Horton D.L."/>
            <person name="Alikhan N.F."/>
            <person name="Baker D."/>
            <person name="Gharbi K."/>
            <person name="Hall N."/>
            <person name="Watson M."/>
            <person name="Adriaenssens E.M."/>
            <person name="Foster-Nyarko E."/>
            <person name="Jarju S."/>
            <person name="Secka A."/>
            <person name="Antonio M."/>
            <person name="Oren A."/>
            <person name="Chaudhuri R.R."/>
            <person name="La Ragione R."/>
            <person name="Hildebrand F."/>
            <person name="Pallen M.J."/>
        </authorList>
    </citation>
    <scope>NUCLEOTIDE SEQUENCE</scope>
    <source>
        <strain evidence="4">ChiSxjej2B14-8506</strain>
    </source>
</reference>
<feature type="compositionally biased region" description="Polar residues" evidence="2">
    <location>
        <begin position="1518"/>
        <end position="1531"/>
    </location>
</feature>
<evidence type="ECO:0000313" key="4">
    <source>
        <dbReference type="EMBL" id="HIU46909.1"/>
    </source>
</evidence>
<organism evidence="4 5">
    <name type="scientific">Candidatus Fimadaptatus faecigallinarum</name>
    <dbReference type="NCBI Taxonomy" id="2840814"/>
    <lineage>
        <taxon>Bacteria</taxon>
        <taxon>Bacillati</taxon>
        <taxon>Bacillota</taxon>
        <taxon>Clostridia</taxon>
        <taxon>Eubacteriales</taxon>
        <taxon>Candidatus Fimadaptatus</taxon>
    </lineage>
</organism>
<feature type="compositionally biased region" description="Low complexity" evidence="2">
    <location>
        <begin position="1647"/>
        <end position="1660"/>
    </location>
</feature>
<proteinExistence type="predicted"/>
<dbReference type="InterPro" id="IPR041677">
    <property type="entry name" value="DNA2/NAM7_AAA_11"/>
</dbReference>
<dbReference type="FunFam" id="3.40.960.10:FF:000002">
    <property type="entry name" value="DNA helicase related protein"/>
    <property type="match status" value="1"/>
</dbReference>
<dbReference type="PROSITE" id="PS50885">
    <property type="entry name" value="HAMP"/>
    <property type="match status" value="1"/>
</dbReference>
<reference evidence="4" key="1">
    <citation type="submission" date="2020-10" db="EMBL/GenBank/DDBJ databases">
        <authorList>
            <person name="Gilroy R."/>
        </authorList>
    </citation>
    <scope>NUCLEOTIDE SEQUENCE</scope>
    <source>
        <strain evidence="4">ChiSxjej2B14-8506</strain>
    </source>
</reference>
<keyword evidence="1" id="KW-0175">Coiled coil</keyword>
<dbReference type="Pfam" id="PF13086">
    <property type="entry name" value="AAA_11"/>
    <property type="match status" value="2"/>
</dbReference>
<comment type="caution">
    <text evidence="4">The sequence shown here is derived from an EMBL/GenBank/DDBJ whole genome shotgun (WGS) entry which is preliminary data.</text>
</comment>
<dbReference type="InterPro" id="IPR025103">
    <property type="entry name" value="DUF4011"/>
</dbReference>
<feature type="compositionally biased region" description="Polar residues" evidence="2">
    <location>
        <begin position="1595"/>
        <end position="1608"/>
    </location>
</feature>
<dbReference type="GO" id="GO:0004386">
    <property type="term" value="F:helicase activity"/>
    <property type="evidence" value="ECO:0007669"/>
    <property type="project" value="InterPro"/>
</dbReference>
<feature type="region of interest" description="Disordered" evidence="2">
    <location>
        <begin position="1620"/>
        <end position="1661"/>
    </location>
</feature>
<dbReference type="InterPro" id="IPR003660">
    <property type="entry name" value="HAMP_dom"/>
</dbReference>
<feature type="region of interest" description="Disordered" evidence="2">
    <location>
        <begin position="1499"/>
        <end position="1608"/>
    </location>
</feature>
<dbReference type="GO" id="GO:0016020">
    <property type="term" value="C:membrane"/>
    <property type="evidence" value="ECO:0007669"/>
    <property type="project" value="InterPro"/>
</dbReference>
<dbReference type="Gene3D" id="3.40.960.10">
    <property type="entry name" value="VSR Endonuclease"/>
    <property type="match status" value="1"/>
</dbReference>
<dbReference type="GO" id="GO:0007165">
    <property type="term" value="P:signal transduction"/>
    <property type="evidence" value="ECO:0007669"/>
    <property type="project" value="InterPro"/>
</dbReference>
<dbReference type="InterPro" id="IPR027417">
    <property type="entry name" value="P-loop_NTPase"/>
</dbReference>
<dbReference type="Pfam" id="PF13087">
    <property type="entry name" value="AAA_12"/>
    <property type="match status" value="1"/>
</dbReference>
<accession>A0A9D1S4F7</accession>